<feature type="compositionally biased region" description="Polar residues" evidence="1">
    <location>
        <begin position="1"/>
        <end position="22"/>
    </location>
</feature>
<gene>
    <name evidence="2" type="ORF">TBIB3V08_LOCUS6399</name>
</gene>
<protein>
    <submittedName>
        <fullName evidence="2">Uncharacterized protein</fullName>
    </submittedName>
</protein>
<feature type="region of interest" description="Disordered" evidence="1">
    <location>
        <begin position="132"/>
        <end position="217"/>
    </location>
</feature>
<evidence type="ECO:0000256" key="1">
    <source>
        <dbReference type="SAM" id="MobiDB-lite"/>
    </source>
</evidence>
<proteinExistence type="predicted"/>
<organism evidence="2">
    <name type="scientific">Timema bartmani</name>
    <dbReference type="NCBI Taxonomy" id="61472"/>
    <lineage>
        <taxon>Eukaryota</taxon>
        <taxon>Metazoa</taxon>
        <taxon>Ecdysozoa</taxon>
        <taxon>Arthropoda</taxon>
        <taxon>Hexapoda</taxon>
        <taxon>Insecta</taxon>
        <taxon>Pterygota</taxon>
        <taxon>Neoptera</taxon>
        <taxon>Polyneoptera</taxon>
        <taxon>Phasmatodea</taxon>
        <taxon>Timematodea</taxon>
        <taxon>Timematoidea</taxon>
        <taxon>Timematidae</taxon>
        <taxon>Timema</taxon>
    </lineage>
</organism>
<dbReference type="EMBL" id="OD566444">
    <property type="protein sequence ID" value="CAD7444006.1"/>
    <property type="molecule type" value="Genomic_DNA"/>
</dbReference>
<feature type="region of interest" description="Disordered" evidence="1">
    <location>
        <begin position="484"/>
        <end position="503"/>
    </location>
</feature>
<feature type="compositionally biased region" description="Basic and acidic residues" evidence="1">
    <location>
        <begin position="429"/>
        <end position="456"/>
    </location>
</feature>
<accession>A0A7R9I297</accession>
<feature type="compositionally biased region" description="Basic residues" evidence="1">
    <location>
        <begin position="517"/>
        <end position="531"/>
    </location>
</feature>
<feature type="region of interest" description="Disordered" evidence="1">
    <location>
        <begin position="510"/>
        <end position="531"/>
    </location>
</feature>
<evidence type="ECO:0000313" key="2">
    <source>
        <dbReference type="EMBL" id="CAD7444006.1"/>
    </source>
</evidence>
<feature type="region of interest" description="Disordered" evidence="1">
    <location>
        <begin position="390"/>
        <end position="456"/>
    </location>
</feature>
<feature type="compositionally biased region" description="Basic and acidic residues" evidence="1">
    <location>
        <begin position="178"/>
        <end position="190"/>
    </location>
</feature>
<reference evidence="2" key="1">
    <citation type="submission" date="2020-11" db="EMBL/GenBank/DDBJ databases">
        <authorList>
            <person name="Tran Van P."/>
        </authorList>
    </citation>
    <scope>NUCLEOTIDE SEQUENCE</scope>
</reference>
<dbReference type="AlphaFoldDB" id="A0A7R9I297"/>
<sequence>MWSGAVSRSRTGVSTTGPTTDAASPLLTGLTSVRYAKRPSKRALRGPDASRVGRLTPQFMSSDYIDDPETHYILKQLLRRKTNSKYKKRPRLLYDYSNKYMPVYPKRPRRNGKFQRVLELPQDVYNPVVKVDTHKESQEEDTSNTKTTSLEDEGGNNAEEMPSKILQQRRPQKPTGRRLIEDPQNLKDNARGIQISDESNQSSSREERLGENVRSGSSWELKHVTPLKKRSRGVKSSKPAKLVAYRIERPSTIFINSDASMEVSPHKFVTVDNYVHSSEEMYPVAIKDSDDSLRLYPQKELASDVVESNSYEGSPQEEDEDQSLVTVQSEESPEQPQARRRSIGNSGTFYANPQEEEEGRSLLILQSEETQENSQRRRWDGMKRRVIYDPEILPQKKLGTPRNLPKETSPPNGEDPGGQENTSGESDEWPPKEDANKPDRPRTGRREEGECLQDDRWPIGSGEDIRICVCDYHISVRGMVCNPPSEGPESKQGRAWAKRKNASLVKKWKPSKGFGKATKKKFLKQRRSLRP</sequence>
<feature type="region of interest" description="Disordered" evidence="1">
    <location>
        <begin position="304"/>
        <end position="378"/>
    </location>
</feature>
<feature type="region of interest" description="Disordered" evidence="1">
    <location>
        <begin position="1"/>
        <end position="25"/>
    </location>
</feature>
<name>A0A7R9I297_9NEOP</name>